<dbReference type="PROSITE" id="PS50294">
    <property type="entry name" value="WD_REPEATS_REGION"/>
    <property type="match status" value="3"/>
</dbReference>
<sequence length="218" mass="23814">MSHLYRLQIPCFQTLSGHTGPVTCCAFDADGRSICTGGEDGDIRLWRFVGDSYRCAKVIELGPAITCCQFQPSGFEDLLATGSTDNVLRIWKAFEGDCIKTLQGHAEQVSSLSFNPMNGDLIVSGSHDLTARVWRVSKEKHLKELRGHKGPVVLCCYNPNGELVLTASQDKTLRLWNPKTGESVAVLKGHSKLVWGAAFHTKTEWIITGGQVGNGDAH</sequence>
<dbReference type="EnsemblProtists" id="EKX45560">
    <property type="protein sequence ID" value="EKX45560"/>
    <property type="gene ID" value="GUITHDRAFT_108433"/>
</dbReference>
<keyword evidence="1 3" id="KW-0853">WD repeat</keyword>
<feature type="repeat" description="WD" evidence="3">
    <location>
        <begin position="15"/>
        <end position="46"/>
    </location>
</feature>
<evidence type="ECO:0000313" key="5">
    <source>
        <dbReference type="EnsemblProtists" id="EKX45560"/>
    </source>
</evidence>
<evidence type="ECO:0000256" key="1">
    <source>
        <dbReference type="ARBA" id="ARBA00022574"/>
    </source>
</evidence>
<dbReference type="Proteomes" id="UP000011087">
    <property type="component" value="Unassembled WGS sequence"/>
</dbReference>
<dbReference type="InterPro" id="IPR036322">
    <property type="entry name" value="WD40_repeat_dom_sf"/>
</dbReference>
<dbReference type="InterPro" id="IPR042627">
    <property type="entry name" value="FBXW2"/>
</dbReference>
<dbReference type="Pfam" id="PF00400">
    <property type="entry name" value="WD40"/>
    <property type="match status" value="5"/>
</dbReference>
<dbReference type="SUPFAM" id="SSF50978">
    <property type="entry name" value="WD40 repeat-like"/>
    <property type="match status" value="1"/>
</dbReference>
<dbReference type="STRING" id="905079.L1JBU0"/>
<keyword evidence="6" id="KW-1185">Reference proteome</keyword>
<name>L1JBU0_GUITC</name>
<dbReference type="KEGG" id="gtt:GUITHDRAFT_108433"/>
<dbReference type="PRINTS" id="PR00320">
    <property type="entry name" value="GPROTEINBRPT"/>
</dbReference>
<reference evidence="6" key="2">
    <citation type="submission" date="2012-11" db="EMBL/GenBank/DDBJ databases">
        <authorList>
            <person name="Kuo A."/>
            <person name="Curtis B.A."/>
            <person name="Tanifuji G."/>
            <person name="Burki F."/>
            <person name="Gruber A."/>
            <person name="Irimia M."/>
            <person name="Maruyama S."/>
            <person name="Arias M.C."/>
            <person name="Ball S.G."/>
            <person name="Gile G.H."/>
            <person name="Hirakawa Y."/>
            <person name="Hopkins J.F."/>
            <person name="Rensing S.A."/>
            <person name="Schmutz J."/>
            <person name="Symeonidi A."/>
            <person name="Elias M."/>
            <person name="Eveleigh R.J."/>
            <person name="Herman E.K."/>
            <person name="Klute M.J."/>
            <person name="Nakayama T."/>
            <person name="Obornik M."/>
            <person name="Reyes-Prieto A."/>
            <person name="Armbrust E.V."/>
            <person name="Aves S.J."/>
            <person name="Beiko R.G."/>
            <person name="Coutinho P."/>
            <person name="Dacks J.B."/>
            <person name="Durnford D.G."/>
            <person name="Fast N.M."/>
            <person name="Green B.R."/>
            <person name="Grisdale C."/>
            <person name="Hempe F."/>
            <person name="Henrissat B."/>
            <person name="Hoppner M.P."/>
            <person name="Ishida K.-I."/>
            <person name="Kim E."/>
            <person name="Koreny L."/>
            <person name="Kroth P.G."/>
            <person name="Liu Y."/>
            <person name="Malik S.-B."/>
            <person name="Maier U.G."/>
            <person name="McRose D."/>
            <person name="Mock T."/>
            <person name="Neilson J.A."/>
            <person name="Onodera N.T."/>
            <person name="Poole A.M."/>
            <person name="Pritham E.J."/>
            <person name="Richards T.A."/>
            <person name="Rocap G."/>
            <person name="Roy S.W."/>
            <person name="Sarai C."/>
            <person name="Schaack S."/>
            <person name="Shirato S."/>
            <person name="Slamovits C.H."/>
            <person name="Spencer D.F."/>
            <person name="Suzuki S."/>
            <person name="Worden A.Z."/>
            <person name="Zauner S."/>
            <person name="Barry K."/>
            <person name="Bell C."/>
            <person name="Bharti A.K."/>
            <person name="Crow J.A."/>
            <person name="Grimwood J."/>
            <person name="Kramer R."/>
            <person name="Lindquist E."/>
            <person name="Lucas S."/>
            <person name="Salamov A."/>
            <person name="McFadden G.I."/>
            <person name="Lane C.E."/>
            <person name="Keeling P.J."/>
            <person name="Gray M.W."/>
            <person name="Grigoriev I.V."/>
            <person name="Archibald J.M."/>
        </authorList>
    </citation>
    <scope>NUCLEOTIDE SEQUENCE</scope>
    <source>
        <strain evidence="6">CCMP2712</strain>
    </source>
</reference>
<dbReference type="HOGENOM" id="CLU_000288_57_18_1"/>
<evidence type="ECO:0000256" key="2">
    <source>
        <dbReference type="ARBA" id="ARBA00022737"/>
    </source>
</evidence>
<gene>
    <name evidence="4" type="ORF">GUITHDRAFT_108433</name>
</gene>
<evidence type="ECO:0000256" key="3">
    <source>
        <dbReference type="PROSITE-ProRule" id="PRU00221"/>
    </source>
</evidence>
<feature type="repeat" description="WD" evidence="3">
    <location>
        <begin position="65"/>
        <end position="101"/>
    </location>
</feature>
<evidence type="ECO:0000313" key="6">
    <source>
        <dbReference type="Proteomes" id="UP000011087"/>
    </source>
</evidence>
<protein>
    <submittedName>
        <fullName evidence="4 5">Uncharacterized protein</fullName>
    </submittedName>
</protein>
<dbReference type="InterPro" id="IPR015943">
    <property type="entry name" value="WD40/YVTN_repeat-like_dom_sf"/>
</dbReference>
<evidence type="ECO:0000313" key="4">
    <source>
        <dbReference type="EMBL" id="EKX45560.1"/>
    </source>
</evidence>
<dbReference type="eggNOG" id="KOG0272">
    <property type="taxonomic scope" value="Eukaryota"/>
</dbReference>
<dbReference type="SMART" id="SM00320">
    <property type="entry name" value="WD40"/>
    <property type="match status" value="5"/>
</dbReference>
<dbReference type="EMBL" id="JH992998">
    <property type="protein sequence ID" value="EKX45560.1"/>
    <property type="molecule type" value="Genomic_DNA"/>
</dbReference>
<dbReference type="PANTHER" id="PTHR44436:SF1">
    <property type="entry name" value="F-BOX_WD REPEAT-CONTAINING PROTEIN 2"/>
    <property type="match status" value="1"/>
</dbReference>
<feature type="repeat" description="WD" evidence="3">
    <location>
        <begin position="145"/>
        <end position="186"/>
    </location>
</feature>
<dbReference type="Gene3D" id="2.130.10.10">
    <property type="entry name" value="YVTN repeat-like/Quinoprotein amine dehydrogenase"/>
    <property type="match status" value="2"/>
</dbReference>
<organism evidence="4">
    <name type="scientific">Guillardia theta (strain CCMP2712)</name>
    <name type="common">Cryptophyte</name>
    <dbReference type="NCBI Taxonomy" id="905079"/>
    <lineage>
        <taxon>Eukaryota</taxon>
        <taxon>Cryptophyceae</taxon>
        <taxon>Pyrenomonadales</taxon>
        <taxon>Geminigeraceae</taxon>
        <taxon>Guillardia</taxon>
    </lineage>
</organism>
<dbReference type="PANTHER" id="PTHR44436">
    <property type="entry name" value="F-BOX/WD REPEAT-CONTAINING PROTEIN 2"/>
    <property type="match status" value="1"/>
</dbReference>
<dbReference type="GeneID" id="17302279"/>
<dbReference type="PROSITE" id="PS50082">
    <property type="entry name" value="WD_REPEATS_2"/>
    <property type="match status" value="4"/>
</dbReference>
<keyword evidence="2" id="KW-0677">Repeat</keyword>
<dbReference type="OrthoDB" id="538223at2759"/>
<accession>L1JBU0</accession>
<dbReference type="PaxDb" id="55529-EKX45560"/>
<dbReference type="CDD" id="cd00200">
    <property type="entry name" value="WD40"/>
    <property type="match status" value="1"/>
</dbReference>
<dbReference type="AlphaFoldDB" id="L1JBU0"/>
<dbReference type="OMA" id="RAYSEMH"/>
<reference evidence="4 6" key="1">
    <citation type="journal article" date="2012" name="Nature">
        <title>Algal genomes reveal evolutionary mosaicism and the fate of nucleomorphs.</title>
        <authorList>
            <consortium name="DOE Joint Genome Institute"/>
            <person name="Curtis B.A."/>
            <person name="Tanifuji G."/>
            <person name="Burki F."/>
            <person name="Gruber A."/>
            <person name="Irimia M."/>
            <person name="Maruyama S."/>
            <person name="Arias M.C."/>
            <person name="Ball S.G."/>
            <person name="Gile G.H."/>
            <person name="Hirakawa Y."/>
            <person name="Hopkins J.F."/>
            <person name="Kuo A."/>
            <person name="Rensing S.A."/>
            <person name="Schmutz J."/>
            <person name="Symeonidi A."/>
            <person name="Elias M."/>
            <person name="Eveleigh R.J."/>
            <person name="Herman E.K."/>
            <person name="Klute M.J."/>
            <person name="Nakayama T."/>
            <person name="Obornik M."/>
            <person name="Reyes-Prieto A."/>
            <person name="Armbrust E.V."/>
            <person name="Aves S.J."/>
            <person name="Beiko R.G."/>
            <person name="Coutinho P."/>
            <person name="Dacks J.B."/>
            <person name="Durnford D.G."/>
            <person name="Fast N.M."/>
            <person name="Green B.R."/>
            <person name="Grisdale C.J."/>
            <person name="Hempel F."/>
            <person name="Henrissat B."/>
            <person name="Hoppner M.P."/>
            <person name="Ishida K."/>
            <person name="Kim E."/>
            <person name="Koreny L."/>
            <person name="Kroth P.G."/>
            <person name="Liu Y."/>
            <person name="Malik S.B."/>
            <person name="Maier U.G."/>
            <person name="McRose D."/>
            <person name="Mock T."/>
            <person name="Neilson J.A."/>
            <person name="Onodera N.T."/>
            <person name="Poole A.M."/>
            <person name="Pritham E.J."/>
            <person name="Richards T.A."/>
            <person name="Rocap G."/>
            <person name="Roy S.W."/>
            <person name="Sarai C."/>
            <person name="Schaack S."/>
            <person name="Shirato S."/>
            <person name="Slamovits C.H."/>
            <person name="Spencer D.F."/>
            <person name="Suzuki S."/>
            <person name="Worden A.Z."/>
            <person name="Zauner S."/>
            <person name="Barry K."/>
            <person name="Bell C."/>
            <person name="Bharti A.K."/>
            <person name="Crow J.A."/>
            <person name="Grimwood J."/>
            <person name="Kramer R."/>
            <person name="Lindquist E."/>
            <person name="Lucas S."/>
            <person name="Salamov A."/>
            <person name="McFadden G.I."/>
            <person name="Lane C.E."/>
            <person name="Keeling P.J."/>
            <person name="Gray M.W."/>
            <person name="Grigoriev I.V."/>
            <person name="Archibald J.M."/>
        </authorList>
    </citation>
    <scope>NUCLEOTIDE SEQUENCE</scope>
    <source>
        <strain evidence="4 6">CCMP2712</strain>
    </source>
</reference>
<dbReference type="InterPro" id="IPR001680">
    <property type="entry name" value="WD40_rpt"/>
</dbReference>
<dbReference type="InterPro" id="IPR020472">
    <property type="entry name" value="WD40_PAC1"/>
</dbReference>
<dbReference type="RefSeq" id="XP_005832540.1">
    <property type="nucleotide sequence ID" value="XM_005832483.1"/>
</dbReference>
<reference evidence="5" key="3">
    <citation type="submission" date="2016-03" db="UniProtKB">
        <authorList>
            <consortium name="EnsemblProtists"/>
        </authorList>
    </citation>
    <scope>IDENTIFICATION</scope>
</reference>
<feature type="repeat" description="WD" evidence="3">
    <location>
        <begin position="102"/>
        <end position="144"/>
    </location>
</feature>
<proteinExistence type="predicted"/>